<dbReference type="AlphaFoldDB" id="X1QB08"/>
<proteinExistence type="predicted"/>
<evidence type="ECO:0000313" key="1">
    <source>
        <dbReference type="EMBL" id="GAI65672.1"/>
    </source>
</evidence>
<reference evidence="1" key="1">
    <citation type="journal article" date="2014" name="Front. Microbiol.">
        <title>High frequency of phylogenetically diverse reductive dehalogenase-homologous genes in deep subseafloor sedimentary metagenomes.</title>
        <authorList>
            <person name="Kawai M."/>
            <person name="Futagami T."/>
            <person name="Toyoda A."/>
            <person name="Takaki Y."/>
            <person name="Nishi S."/>
            <person name="Hori S."/>
            <person name="Arai W."/>
            <person name="Tsubouchi T."/>
            <person name="Morono Y."/>
            <person name="Uchiyama I."/>
            <person name="Ito T."/>
            <person name="Fujiyama A."/>
            <person name="Inagaki F."/>
            <person name="Takami H."/>
        </authorList>
    </citation>
    <scope>NUCLEOTIDE SEQUENCE</scope>
    <source>
        <strain evidence="1">Expedition CK06-06</strain>
    </source>
</reference>
<dbReference type="EMBL" id="BARV01045070">
    <property type="protein sequence ID" value="GAI65672.1"/>
    <property type="molecule type" value="Genomic_DNA"/>
</dbReference>
<feature type="non-terminal residue" evidence="1">
    <location>
        <position position="55"/>
    </location>
</feature>
<name>X1QB08_9ZZZZ</name>
<accession>X1QB08</accession>
<protein>
    <submittedName>
        <fullName evidence="1">Uncharacterized protein</fullName>
    </submittedName>
</protein>
<comment type="caution">
    <text evidence="1">The sequence shown here is derived from an EMBL/GenBank/DDBJ whole genome shotgun (WGS) entry which is preliminary data.</text>
</comment>
<gene>
    <name evidence="1" type="ORF">S06H3_66277</name>
</gene>
<sequence length="55" mass="6347">MQNIDKAKEIIEAYNQYFNKEYKNLKASISALMLDVQKINIAGEISEIEKEALKN</sequence>
<organism evidence="1">
    <name type="scientific">marine sediment metagenome</name>
    <dbReference type="NCBI Taxonomy" id="412755"/>
    <lineage>
        <taxon>unclassified sequences</taxon>
        <taxon>metagenomes</taxon>
        <taxon>ecological metagenomes</taxon>
    </lineage>
</organism>